<keyword evidence="3" id="KW-1185">Reference proteome</keyword>
<evidence type="ECO:0000256" key="1">
    <source>
        <dbReference type="SAM" id="Phobius"/>
    </source>
</evidence>
<dbReference type="EMBL" id="CP035807">
    <property type="protein sequence ID" value="QEN05064.1"/>
    <property type="molecule type" value="Genomic_DNA"/>
</dbReference>
<keyword evidence="1" id="KW-0812">Transmembrane</keyword>
<keyword evidence="1" id="KW-0472">Membrane</keyword>
<dbReference type="RefSeq" id="WP_149568305.1">
    <property type="nucleotide sequence ID" value="NZ_CP035807.1"/>
</dbReference>
<name>A0A5C1QEC3_9SPIO</name>
<accession>A0A5C1QEC3</accession>
<gene>
    <name evidence="2" type="ORF">EW093_10200</name>
</gene>
<proteinExistence type="predicted"/>
<dbReference type="AlphaFoldDB" id="A0A5C1QEC3"/>
<evidence type="ECO:0000313" key="3">
    <source>
        <dbReference type="Proteomes" id="UP000323824"/>
    </source>
</evidence>
<reference evidence="2 3" key="2">
    <citation type="submission" date="2019-09" db="EMBL/GenBank/DDBJ databases">
        <title>Complete Genome Sequence and Methylome Analysis of free living Spirochaetas.</title>
        <authorList>
            <person name="Leshcheva N."/>
            <person name="Mikheeva N."/>
        </authorList>
    </citation>
    <scope>NUCLEOTIDE SEQUENCE [LARGE SCALE GENOMIC DNA]</scope>
    <source>
        <strain evidence="2 3">P</strain>
    </source>
</reference>
<dbReference type="Proteomes" id="UP000323824">
    <property type="component" value="Chromosome"/>
</dbReference>
<evidence type="ECO:0000313" key="2">
    <source>
        <dbReference type="EMBL" id="QEN05064.1"/>
    </source>
</evidence>
<protein>
    <submittedName>
        <fullName evidence="2">Uncharacterized protein</fullName>
    </submittedName>
</protein>
<keyword evidence="1" id="KW-1133">Transmembrane helix</keyword>
<organism evidence="2 3">
    <name type="scientific">Thiospirochaeta perfilievii</name>
    <dbReference type="NCBI Taxonomy" id="252967"/>
    <lineage>
        <taxon>Bacteria</taxon>
        <taxon>Pseudomonadati</taxon>
        <taxon>Spirochaetota</taxon>
        <taxon>Spirochaetia</taxon>
        <taxon>Spirochaetales</taxon>
        <taxon>Spirochaetaceae</taxon>
        <taxon>Thiospirochaeta</taxon>
    </lineage>
</organism>
<dbReference type="KEGG" id="sper:EW093_10200"/>
<reference evidence="2 3" key="1">
    <citation type="submission" date="2019-02" db="EMBL/GenBank/DDBJ databases">
        <authorList>
            <person name="Fomenkov A."/>
            <person name="Dubinina G."/>
            <person name="Grabovich M."/>
            <person name="Vincze T."/>
            <person name="Roberts R.J."/>
        </authorList>
    </citation>
    <scope>NUCLEOTIDE SEQUENCE [LARGE SCALE GENOMIC DNA]</scope>
    <source>
        <strain evidence="2 3">P</strain>
    </source>
</reference>
<sequence>MVHGELVLIDFPNLKKIDEINRYIKSQLLNHFPAPDRLIYDYIVSGKKALLFYMLRENYLEYQGKVLHPFLIFKSLLKKDGSYRIYYHNEVIDLKIKNRNFYTLSIYSVTDNLPKLLDPIVVTDRANLDTFDTPPQERLLILEDLYKISRGKLFNKKRQSRLNLLFPTVMLLGISLSVYTLIDKTDRSFKALKELESKYNKIIQTTSGESSELYQNKLDKILSLESNIPPNIYSIFYELNSNSNNYKVLNFTYNNRFLSIVAITPNSLDLVDSLNRSTIFKFKLNSTVREKLYEQVNFSGEVICP</sequence>
<feature type="transmembrane region" description="Helical" evidence="1">
    <location>
        <begin position="162"/>
        <end position="182"/>
    </location>
</feature>